<feature type="region of interest" description="Disordered" evidence="1">
    <location>
        <begin position="1"/>
        <end position="51"/>
    </location>
</feature>
<dbReference type="PANTHER" id="PTHR34203">
    <property type="entry name" value="METHYLTRANSFERASE, FKBM FAMILY PROTEIN"/>
    <property type="match status" value="1"/>
</dbReference>
<accession>A0A5M6ZN16</accession>
<keyword evidence="3" id="KW-0808">Transferase</keyword>
<name>A0A5M6ZN16_9PROT</name>
<dbReference type="SUPFAM" id="SSF53335">
    <property type="entry name" value="S-adenosyl-L-methionine-dependent methyltransferases"/>
    <property type="match status" value="1"/>
</dbReference>
<evidence type="ECO:0000256" key="1">
    <source>
        <dbReference type="SAM" id="MobiDB-lite"/>
    </source>
</evidence>
<dbReference type="NCBIfam" id="TIGR01444">
    <property type="entry name" value="fkbM_fam"/>
    <property type="match status" value="1"/>
</dbReference>
<dbReference type="Gene3D" id="3.40.50.150">
    <property type="entry name" value="Vaccinia Virus protein VP39"/>
    <property type="match status" value="1"/>
</dbReference>
<feature type="compositionally biased region" description="Pro residues" evidence="1">
    <location>
        <begin position="17"/>
        <end position="27"/>
    </location>
</feature>
<gene>
    <name evidence="3" type="ORF">F1654_02980</name>
</gene>
<sequence>MTDTPPDALNPDEGAPPALPDPAPPGPRVRHARQRQAPVPGEREPGYGRFAPGWVTRTARSVARALPQGEAGLRLAGALAPAALAAHKDQAVDVQAFGLALRLYPRASLSEKRAFLTPQCFDPHELDALREVMGAGKTFIDAGAEAGLYALVAARAGGPACRVIAVEPRREHRQRLAFNALQNALSRIEITGLALADYEGERVQRIVTGAPSTGGEAVRVTTLPGLMDAMRVDRVHALRLDSGGAEAAVLGAFFAETGAARWPELLILRRALRPDAQGPDAVGLARGRGYSIVKTTRRHHILHPA</sequence>
<keyword evidence="4" id="KW-1185">Reference proteome</keyword>
<dbReference type="AlphaFoldDB" id="A0A5M6ZN16"/>
<feature type="domain" description="Methyltransferase FkbM" evidence="2">
    <location>
        <begin position="141"/>
        <end position="251"/>
    </location>
</feature>
<dbReference type="RefSeq" id="WP_150022005.1">
    <property type="nucleotide sequence ID" value="NZ_VWOJ01000001.1"/>
</dbReference>
<dbReference type="GO" id="GO:0008168">
    <property type="term" value="F:methyltransferase activity"/>
    <property type="evidence" value="ECO:0007669"/>
    <property type="project" value="UniProtKB-KW"/>
</dbReference>
<evidence type="ECO:0000259" key="2">
    <source>
        <dbReference type="Pfam" id="PF05050"/>
    </source>
</evidence>
<dbReference type="InterPro" id="IPR006342">
    <property type="entry name" value="FkbM_mtfrase"/>
</dbReference>
<keyword evidence="3" id="KW-0489">Methyltransferase</keyword>
<evidence type="ECO:0000313" key="4">
    <source>
        <dbReference type="Proteomes" id="UP000325122"/>
    </source>
</evidence>
<comment type="caution">
    <text evidence="3">The sequence shown here is derived from an EMBL/GenBank/DDBJ whole genome shotgun (WGS) entry which is preliminary data.</text>
</comment>
<dbReference type="EMBL" id="VWOJ01000001">
    <property type="protein sequence ID" value="KAA5804974.1"/>
    <property type="molecule type" value="Genomic_DNA"/>
</dbReference>
<dbReference type="PANTHER" id="PTHR34203:SF15">
    <property type="entry name" value="SLL1173 PROTEIN"/>
    <property type="match status" value="1"/>
</dbReference>
<evidence type="ECO:0000313" key="3">
    <source>
        <dbReference type="EMBL" id="KAA5804974.1"/>
    </source>
</evidence>
<protein>
    <submittedName>
        <fullName evidence="3">FkbM family methyltransferase</fullName>
    </submittedName>
</protein>
<dbReference type="Pfam" id="PF05050">
    <property type="entry name" value="Methyltransf_21"/>
    <property type="match status" value="1"/>
</dbReference>
<dbReference type="InterPro" id="IPR052514">
    <property type="entry name" value="SAM-dependent_MTase"/>
</dbReference>
<proteinExistence type="predicted"/>
<reference evidence="3 4" key="1">
    <citation type="submission" date="2019-09" db="EMBL/GenBank/DDBJ databases">
        <authorList>
            <person name="Kevbrin V."/>
            <person name="Grouzdev D.S."/>
        </authorList>
    </citation>
    <scope>NUCLEOTIDE SEQUENCE [LARGE SCALE GENOMIC DNA]</scope>
    <source>
        <strain evidence="3 4">G-192</strain>
    </source>
</reference>
<organism evidence="3 4">
    <name type="scientific">Alkalicaulis satelles</name>
    <dbReference type="NCBI Taxonomy" id="2609175"/>
    <lineage>
        <taxon>Bacteria</taxon>
        <taxon>Pseudomonadati</taxon>
        <taxon>Pseudomonadota</taxon>
        <taxon>Alphaproteobacteria</taxon>
        <taxon>Maricaulales</taxon>
        <taxon>Maricaulaceae</taxon>
        <taxon>Alkalicaulis</taxon>
    </lineage>
</organism>
<dbReference type="Proteomes" id="UP000325122">
    <property type="component" value="Unassembled WGS sequence"/>
</dbReference>
<dbReference type="GO" id="GO:0032259">
    <property type="term" value="P:methylation"/>
    <property type="evidence" value="ECO:0007669"/>
    <property type="project" value="UniProtKB-KW"/>
</dbReference>
<dbReference type="InterPro" id="IPR029063">
    <property type="entry name" value="SAM-dependent_MTases_sf"/>
</dbReference>